<sequence length="84" mass="9007">MQVVRYGEVEVGHSGHSRLSGGVRHYVDTAEVGFRRVGQGGHRAFVGHVGHVGLYGDGLPAHRLHFVRHCVGEVLSAPQPTTTA</sequence>
<gene>
    <name evidence="1" type="ORF">AQI95_05415</name>
</gene>
<evidence type="ECO:0000313" key="1">
    <source>
        <dbReference type="EMBL" id="KUN09273.1"/>
    </source>
</evidence>
<comment type="caution">
    <text evidence="1">The sequence shown here is derived from an EMBL/GenBank/DDBJ whole genome shotgun (WGS) entry which is preliminary data.</text>
</comment>
<dbReference type="Proteomes" id="UP000053127">
    <property type="component" value="Unassembled WGS sequence"/>
</dbReference>
<keyword evidence="2" id="KW-1185">Reference proteome</keyword>
<dbReference type="EMBL" id="LMWN01000006">
    <property type="protein sequence ID" value="KUN09273.1"/>
    <property type="molecule type" value="Genomic_DNA"/>
</dbReference>
<dbReference type="STRING" id="67386.AQI95_05415"/>
<accession>A0A101PD18</accession>
<organism evidence="1 2">
    <name type="scientific">Streptomyces yokosukanensis</name>
    <dbReference type="NCBI Taxonomy" id="67386"/>
    <lineage>
        <taxon>Bacteria</taxon>
        <taxon>Bacillati</taxon>
        <taxon>Actinomycetota</taxon>
        <taxon>Actinomycetes</taxon>
        <taxon>Kitasatosporales</taxon>
        <taxon>Streptomycetaceae</taxon>
        <taxon>Streptomyces</taxon>
    </lineage>
</organism>
<name>A0A101PD18_9ACTN</name>
<protein>
    <submittedName>
        <fullName evidence="1">Uncharacterized protein</fullName>
    </submittedName>
</protein>
<evidence type="ECO:0000313" key="2">
    <source>
        <dbReference type="Proteomes" id="UP000053127"/>
    </source>
</evidence>
<proteinExistence type="predicted"/>
<reference evidence="1 2" key="1">
    <citation type="submission" date="2015-10" db="EMBL/GenBank/DDBJ databases">
        <title>Draft genome sequence of Streptomyces yokosukanensis DSM 40224, type strain for the species Streptomyces yokosukanensis.</title>
        <authorList>
            <person name="Ruckert C."/>
            <person name="Winkler A."/>
            <person name="Kalinowski J."/>
            <person name="Kampfer P."/>
            <person name="Glaeser S."/>
        </authorList>
    </citation>
    <scope>NUCLEOTIDE SEQUENCE [LARGE SCALE GENOMIC DNA]</scope>
    <source>
        <strain evidence="1 2">DSM 40224</strain>
    </source>
</reference>
<dbReference type="AlphaFoldDB" id="A0A101PD18"/>